<comment type="caution">
    <text evidence="2">The sequence shown here is derived from an EMBL/GenBank/DDBJ whole genome shotgun (WGS) entry which is preliminary data.</text>
</comment>
<dbReference type="VEuPathDB" id="FungiDB:A1Q1_05892"/>
<reference evidence="2 3" key="1">
    <citation type="journal article" date="2012" name="Eukaryot. Cell">
        <title>Draft genome sequence of CBS 2479, the standard type strain of Trichosporon asahii.</title>
        <authorList>
            <person name="Yang R.Y."/>
            <person name="Li H.T."/>
            <person name="Zhu H."/>
            <person name="Zhou G.P."/>
            <person name="Wang M."/>
            <person name="Wang L."/>
        </authorList>
    </citation>
    <scope>NUCLEOTIDE SEQUENCE [LARGE SCALE GENOMIC DNA]</scope>
    <source>
        <strain evidence="3">ATCC 90039 / CBS 2479 / JCM 2466 / KCTC 7840 / NCYC 2677 / UAMH 7654</strain>
    </source>
</reference>
<feature type="compositionally biased region" description="Basic and acidic residues" evidence="1">
    <location>
        <begin position="83"/>
        <end position="98"/>
    </location>
</feature>
<organism evidence="2 3">
    <name type="scientific">Trichosporon asahii var. asahii (strain ATCC 90039 / CBS 2479 / JCM 2466 / KCTC 7840 / NBRC 103889/ NCYC 2677 / UAMH 7654)</name>
    <name type="common">Yeast</name>
    <dbReference type="NCBI Taxonomy" id="1186058"/>
    <lineage>
        <taxon>Eukaryota</taxon>
        <taxon>Fungi</taxon>
        <taxon>Dikarya</taxon>
        <taxon>Basidiomycota</taxon>
        <taxon>Agaricomycotina</taxon>
        <taxon>Tremellomycetes</taxon>
        <taxon>Trichosporonales</taxon>
        <taxon>Trichosporonaceae</taxon>
        <taxon>Trichosporon</taxon>
    </lineage>
</organism>
<dbReference type="AlphaFoldDB" id="J5Q6J5"/>
<dbReference type="HOGENOM" id="CLU_2028347_0_0_1"/>
<protein>
    <submittedName>
        <fullName evidence="2">Uncharacterized protein</fullName>
    </submittedName>
</protein>
<dbReference type="GeneID" id="25989404"/>
<name>J5Q6J5_TRIAS</name>
<evidence type="ECO:0000313" key="2">
    <source>
        <dbReference type="EMBL" id="EJT45743.1"/>
    </source>
</evidence>
<evidence type="ECO:0000313" key="3">
    <source>
        <dbReference type="Proteomes" id="UP000002748"/>
    </source>
</evidence>
<dbReference type="KEGG" id="tasa:A1Q1_05892"/>
<accession>J5Q6J5</accession>
<evidence type="ECO:0000256" key="1">
    <source>
        <dbReference type="SAM" id="MobiDB-lite"/>
    </source>
</evidence>
<dbReference type="EMBL" id="ALBS01000322">
    <property type="protein sequence ID" value="EJT45743.1"/>
    <property type="molecule type" value="Genomic_DNA"/>
</dbReference>
<dbReference type="RefSeq" id="XP_014176576.1">
    <property type="nucleotide sequence ID" value="XM_014321101.1"/>
</dbReference>
<gene>
    <name evidence="2" type="ORF">A1Q1_05892</name>
</gene>
<proteinExistence type="predicted"/>
<sequence>MSLFRARIALRPVLRAPAPTLTRGLRNYDVNTPSETVADKLQGSEAPSIYNEQEVKEDGKPTKVGAKLESQEDQAFARAEANAMKDKYNSSEDGKINEQDVDLGVNRNSDKGYNEPGSPNTE</sequence>
<dbReference type="Proteomes" id="UP000002748">
    <property type="component" value="Unassembled WGS sequence"/>
</dbReference>
<feature type="region of interest" description="Disordered" evidence="1">
    <location>
        <begin position="36"/>
        <end position="122"/>
    </location>
</feature>